<proteinExistence type="inferred from homology"/>
<dbReference type="InterPro" id="IPR051330">
    <property type="entry name" value="Phosphatase_reg/MetRdx"/>
</dbReference>
<protein>
    <submittedName>
        <fullName evidence="3">GAF domain-containing protein</fullName>
    </submittedName>
</protein>
<dbReference type="FunFam" id="3.30.450.40:FF:000008">
    <property type="entry name" value="GAF domain-containing proteins"/>
    <property type="match status" value="1"/>
</dbReference>
<gene>
    <name evidence="3" type="ORF">I0Q91_10325</name>
</gene>
<dbReference type="SUPFAM" id="SSF55781">
    <property type="entry name" value="GAF domain-like"/>
    <property type="match status" value="1"/>
</dbReference>
<comment type="similarity">
    <text evidence="1">Belongs to the free Met sulfoxide reductase family.</text>
</comment>
<dbReference type="GO" id="GO:0033745">
    <property type="term" value="F:L-methionine-(R)-S-oxide reductase activity"/>
    <property type="evidence" value="ECO:0007669"/>
    <property type="project" value="TreeGrafter"/>
</dbReference>
<dbReference type="GO" id="GO:0005829">
    <property type="term" value="C:cytosol"/>
    <property type="evidence" value="ECO:0007669"/>
    <property type="project" value="TreeGrafter"/>
</dbReference>
<accession>A0A931AR57</accession>
<dbReference type="Gene3D" id="3.30.450.40">
    <property type="match status" value="1"/>
</dbReference>
<dbReference type="RefSeq" id="WP_270454458.1">
    <property type="nucleotide sequence ID" value="NZ_JADPIE010000005.1"/>
</dbReference>
<dbReference type="PANTHER" id="PTHR21021:SF15">
    <property type="entry name" value="FREE METHIONINE-R-SULFOXIDE REDUCTASE"/>
    <property type="match status" value="1"/>
</dbReference>
<dbReference type="EMBL" id="JADPIE010000005">
    <property type="protein sequence ID" value="MBF8437478.1"/>
    <property type="molecule type" value="Genomic_DNA"/>
</dbReference>
<evidence type="ECO:0000313" key="4">
    <source>
        <dbReference type="Proteomes" id="UP000621436"/>
    </source>
</evidence>
<sequence length="163" mass="18545">MIREEYYSDFLKQLKSLLKDERDWLANLANTASLIYNLVPKLNWVGFYLMDSEEEMVLGPFQGQPACVRIKVGNGVCGTAVAKRKTQLVENVHDFDGHIACDPASKSELVIPLEIEGTIIGVLDIDSPAEARFNREDQDYLEKAVKILIEETDFTPLLERERR</sequence>
<keyword evidence="4" id="KW-1185">Reference proteome</keyword>
<name>A0A931AR57_9FIRM</name>
<dbReference type="InterPro" id="IPR029016">
    <property type="entry name" value="GAF-like_dom_sf"/>
</dbReference>
<dbReference type="InterPro" id="IPR003018">
    <property type="entry name" value="GAF"/>
</dbReference>
<dbReference type="AlphaFoldDB" id="A0A931AR57"/>
<evidence type="ECO:0000256" key="1">
    <source>
        <dbReference type="ARBA" id="ARBA00038454"/>
    </source>
</evidence>
<reference evidence="3" key="1">
    <citation type="submission" date="2020-11" db="EMBL/GenBank/DDBJ databases">
        <title>Halonatronomonas betainensis gen. nov., sp. nov. a novel haloalkaliphilic representative of the family Halanaerobiacae capable of betaine degradation.</title>
        <authorList>
            <person name="Boltyanskaya Y."/>
            <person name="Kevbrin V."/>
            <person name="Detkova E."/>
            <person name="Grouzdev D.S."/>
            <person name="Koziaeva V."/>
            <person name="Zhilina T."/>
        </authorList>
    </citation>
    <scope>NUCLEOTIDE SEQUENCE</scope>
    <source>
        <strain evidence="3">Z-7014</strain>
    </source>
</reference>
<feature type="domain" description="GAF" evidence="2">
    <location>
        <begin position="45"/>
        <end position="142"/>
    </location>
</feature>
<dbReference type="Pfam" id="PF13185">
    <property type="entry name" value="GAF_2"/>
    <property type="match status" value="1"/>
</dbReference>
<dbReference type="PANTHER" id="PTHR21021">
    <property type="entry name" value="GAF/PUTATIVE CYTOSKELETAL PROTEIN"/>
    <property type="match status" value="1"/>
</dbReference>
<evidence type="ECO:0000313" key="3">
    <source>
        <dbReference type="EMBL" id="MBF8437478.1"/>
    </source>
</evidence>
<comment type="caution">
    <text evidence="3">The sequence shown here is derived from an EMBL/GenBank/DDBJ whole genome shotgun (WGS) entry which is preliminary data.</text>
</comment>
<dbReference type="Proteomes" id="UP000621436">
    <property type="component" value="Unassembled WGS sequence"/>
</dbReference>
<organism evidence="3 4">
    <name type="scientific">Halonatronomonas betaini</name>
    <dbReference type="NCBI Taxonomy" id="2778430"/>
    <lineage>
        <taxon>Bacteria</taxon>
        <taxon>Bacillati</taxon>
        <taxon>Bacillota</taxon>
        <taxon>Clostridia</taxon>
        <taxon>Halanaerobiales</taxon>
        <taxon>Halarsenatibacteraceae</taxon>
        <taxon>Halonatronomonas</taxon>
    </lineage>
</organism>
<evidence type="ECO:0000259" key="2">
    <source>
        <dbReference type="Pfam" id="PF13185"/>
    </source>
</evidence>